<dbReference type="InterPro" id="IPR043502">
    <property type="entry name" value="DNA/RNA_pol_sf"/>
</dbReference>
<keyword evidence="3" id="KW-0548">Nucleotidyltransferase</keyword>
<dbReference type="InterPro" id="IPR050951">
    <property type="entry name" value="Retrovirus_Pol_polyprotein"/>
</dbReference>
<dbReference type="Pfam" id="PF12259">
    <property type="entry name" value="Baculo_F"/>
    <property type="match status" value="1"/>
</dbReference>
<dbReference type="OrthoDB" id="8055427at2759"/>
<keyword evidence="2" id="KW-0808">Transferase</keyword>
<name>A0A7R8UFF9_HERIL</name>
<keyword evidence="12" id="KW-1185">Reference proteome</keyword>
<dbReference type="EMBL" id="LR899009">
    <property type="protein sequence ID" value="CAD7079594.1"/>
    <property type="molecule type" value="Genomic_DNA"/>
</dbReference>
<evidence type="ECO:0000313" key="12">
    <source>
        <dbReference type="Proteomes" id="UP000594454"/>
    </source>
</evidence>
<accession>A0A7R8UFF9</accession>
<dbReference type="Gene3D" id="3.10.20.370">
    <property type="match status" value="1"/>
</dbReference>
<evidence type="ECO:0000256" key="8">
    <source>
        <dbReference type="SAM" id="MobiDB-lite"/>
    </source>
</evidence>
<evidence type="ECO:0000259" key="10">
    <source>
        <dbReference type="Pfam" id="PF17921"/>
    </source>
</evidence>
<gene>
    <name evidence="11" type="ORF">HERILL_LOCUS2805</name>
</gene>
<evidence type="ECO:0000256" key="7">
    <source>
        <dbReference type="ARBA" id="ARBA00022918"/>
    </source>
</evidence>
<dbReference type="GO" id="GO:0004519">
    <property type="term" value="F:endonuclease activity"/>
    <property type="evidence" value="ECO:0007669"/>
    <property type="project" value="UniProtKB-KW"/>
</dbReference>
<evidence type="ECO:0000313" key="11">
    <source>
        <dbReference type="EMBL" id="CAD7079594.1"/>
    </source>
</evidence>
<keyword evidence="6" id="KW-0378">Hydrolase</keyword>
<dbReference type="InterPro" id="IPR022048">
    <property type="entry name" value="Envelope_fusion-like"/>
</dbReference>
<dbReference type="Proteomes" id="UP000594454">
    <property type="component" value="Chromosome 1"/>
</dbReference>
<dbReference type="Pfam" id="PF17921">
    <property type="entry name" value="Integrase_H2C2"/>
    <property type="match status" value="1"/>
</dbReference>
<protein>
    <recommendedName>
        <fullName evidence="1">RNA-directed DNA polymerase</fullName>
        <ecNumber evidence="1">2.7.7.49</ecNumber>
    </recommendedName>
</protein>
<feature type="domain" description="Integrase zinc-binding" evidence="10">
    <location>
        <begin position="271"/>
        <end position="328"/>
    </location>
</feature>
<keyword evidence="7" id="KW-0695">RNA-directed DNA polymerase</keyword>
<evidence type="ECO:0000256" key="2">
    <source>
        <dbReference type="ARBA" id="ARBA00022679"/>
    </source>
</evidence>
<proteinExistence type="predicted"/>
<dbReference type="GO" id="GO:0016787">
    <property type="term" value="F:hydrolase activity"/>
    <property type="evidence" value="ECO:0007669"/>
    <property type="project" value="UniProtKB-KW"/>
</dbReference>
<sequence>MRKDTAFVWNSKCEDAFEELKRKLKDDIMLAYPDFDKEFILTTDASNEGIDAVLFQMDDKEAERPVLFLSRTLNKAERNYSTTEKECLTIVWAAKQCRPYLYGKKFIVRTDHQPLTWLFNVKDPGSRLVRWRLKLEEYSYKIEYKKGEDNTVADELSRNGMVNAIIRTADGKFKEVSGRHINDISEEILGYRHTEIIEDTTVINKHGDIISKKDGQIERQFKYGTVERIPLSNENEQTDDDIEDDHQSKEDGEDEVAELQAKNNPVKEIVNEGEQRNIIKTAHNGFIGGHRGMNACEEFIKRTYFWKNMRQHIEDYIKRCELCQKYKITRQNLKPPMAIEELKSEPFERIQIDIVGPIEVENREKKILTIQDNCTKLEQLRAIREAAKRFNLKNKQKAKERYDLRNKAVIKDIDLGDKIWVRVFSGTKHKQKDKLKNRDGPYVAIGSTKWIFSTLIAISLANVVVRRLEYPGVYFKHISEARFTDKQIRLIKMVDLSDLEVEINSVPNMRLKRESRTKRGLINWVGSELRVLFGTMDADDVDKIKEILDTIENNESNIKEDMINNLLTLKKEVLREKLTKSLAKSKNLEILRTSMRNGRVSKSIMKNFIQKFPIKSE</sequence>
<feature type="domain" description="Reverse transcriptase RNase H-like" evidence="9">
    <location>
        <begin position="34"/>
        <end position="138"/>
    </location>
</feature>
<dbReference type="PANTHER" id="PTHR37984">
    <property type="entry name" value="PROTEIN CBG26694"/>
    <property type="match status" value="1"/>
</dbReference>
<keyword evidence="5" id="KW-0255">Endonuclease</keyword>
<dbReference type="InterPro" id="IPR041373">
    <property type="entry name" value="RT_RNaseH"/>
</dbReference>
<dbReference type="AlphaFoldDB" id="A0A7R8UFF9"/>
<dbReference type="InterPro" id="IPR041588">
    <property type="entry name" value="Integrase_H2C2"/>
</dbReference>
<evidence type="ECO:0000256" key="4">
    <source>
        <dbReference type="ARBA" id="ARBA00022722"/>
    </source>
</evidence>
<dbReference type="Pfam" id="PF17917">
    <property type="entry name" value="RT_RNaseH"/>
    <property type="match status" value="1"/>
</dbReference>
<dbReference type="FunFam" id="3.10.20.370:FF:000001">
    <property type="entry name" value="Retrovirus-related Pol polyprotein from transposon 17.6-like protein"/>
    <property type="match status" value="1"/>
</dbReference>
<keyword evidence="4" id="KW-0540">Nuclease</keyword>
<dbReference type="SUPFAM" id="SSF56672">
    <property type="entry name" value="DNA/RNA polymerases"/>
    <property type="match status" value="1"/>
</dbReference>
<dbReference type="PANTHER" id="PTHR37984:SF5">
    <property type="entry name" value="PROTEIN NYNRIN-LIKE"/>
    <property type="match status" value="1"/>
</dbReference>
<dbReference type="CDD" id="cd09274">
    <property type="entry name" value="RNase_HI_RT_Ty3"/>
    <property type="match status" value="1"/>
</dbReference>
<evidence type="ECO:0000256" key="1">
    <source>
        <dbReference type="ARBA" id="ARBA00012493"/>
    </source>
</evidence>
<evidence type="ECO:0000256" key="6">
    <source>
        <dbReference type="ARBA" id="ARBA00022801"/>
    </source>
</evidence>
<organism evidence="11 12">
    <name type="scientific">Hermetia illucens</name>
    <name type="common">Black soldier fly</name>
    <dbReference type="NCBI Taxonomy" id="343691"/>
    <lineage>
        <taxon>Eukaryota</taxon>
        <taxon>Metazoa</taxon>
        <taxon>Ecdysozoa</taxon>
        <taxon>Arthropoda</taxon>
        <taxon>Hexapoda</taxon>
        <taxon>Insecta</taxon>
        <taxon>Pterygota</taxon>
        <taxon>Neoptera</taxon>
        <taxon>Endopterygota</taxon>
        <taxon>Diptera</taxon>
        <taxon>Brachycera</taxon>
        <taxon>Stratiomyomorpha</taxon>
        <taxon>Stratiomyidae</taxon>
        <taxon>Hermetiinae</taxon>
        <taxon>Hermetia</taxon>
    </lineage>
</organism>
<evidence type="ECO:0000259" key="9">
    <source>
        <dbReference type="Pfam" id="PF17917"/>
    </source>
</evidence>
<evidence type="ECO:0000256" key="5">
    <source>
        <dbReference type="ARBA" id="ARBA00022759"/>
    </source>
</evidence>
<dbReference type="Gene3D" id="1.10.340.70">
    <property type="match status" value="1"/>
</dbReference>
<reference evidence="11 12" key="1">
    <citation type="submission" date="2020-11" db="EMBL/GenBank/DDBJ databases">
        <authorList>
            <person name="Wallbank WR R."/>
            <person name="Pardo Diaz C."/>
            <person name="Kozak K."/>
            <person name="Martin S."/>
            <person name="Jiggins C."/>
            <person name="Moest M."/>
            <person name="Warren A I."/>
            <person name="Generalovic N T."/>
            <person name="Byers J.R.P. K."/>
            <person name="Montejo-Kovacevich G."/>
            <person name="Yen C E."/>
        </authorList>
    </citation>
    <scope>NUCLEOTIDE SEQUENCE [LARGE SCALE GENOMIC DNA]</scope>
</reference>
<evidence type="ECO:0000256" key="3">
    <source>
        <dbReference type="ARBA" id="ARBA00022695"/>
    </source>
</evidence>
<feature type="region of interest" description="Disordered" evidence="8">
    <location>
        <begin position="228"/>
        <end position="254"/>
    </location>
</feature>
<dbReference type="InParanoid" id="A0A7R8UFF9"/>
<dbReference type="GO" id="GO:0003964">
    <property type="term" value="F:RNA-directed DNA polymerase activity"/>
    <property type="evidence" value="ECO:0007669"/>
    <property type="project" value="UniProtKB-KW"/>
</dbReference>
<dbReference type="EC" id="2.7.7.49" evidence="1"/>